<proteinExistence type="predicted"/>
<feature type="transmembrane region" description="Helical" evidence="5">
    <location>
        <begin position="34"/>
        <end position="54"/>
    </location>
</feature>
<evidence type="ECO:0000313" key="8">
    <source>
        <dbReference type="EMBL" id="MBB3024077.1"/>
    </source>
</evidence>
<keyword evidence="2 5" id="KW-0812">Transmembrane</keyword>
<dbReference type="InterPro" id="IPR036513">
    <property type="entry name" value="STAS_dom_sf"/>
</dbReference>
<keyword evidence="4 5" id="KW-0472">Membrane</keyword>
<feature type="transmembrane region" description="Helical" evidence="5">
    <location>
        <begin position="328"/>
        <end position="345"/>
    </location>
</feature>
<dbReference type="Gene3D" id="3.30.750.24">
    <property type="entry name" value="STAS domain"/>
    <property type="match status" value="1"/>
</dbReference>
<dbReference type="PROSITE" id="PS50801">
    <property type="entry name" value="STAS"/>
    <property type="match status" value="1"/>
</dbReference>
<dbReference type="Pfam" id="PF00916">
    <property type="entry name" value="Sulfate_transp"/>
    <property type="match status" value="1"/>
</dbReference>
<dbReference type="InterPro" id="IPR002645">
    <property type="entry name" value="STAS_dom"/>
</dbReference>
<gene>
    <name evidence="7" type="ORF">FHX50_002305</name>
    <name evidence="8" type="ORF">FHX50_002384</name>
</gene>
<keyword evidence="9" id="KW-1185">Reference proteome</keyword>
<evidence type="ECO:0000259" key="6">
    <source>
        <dbReference type="PROSITE" id="PS50801"/>
    </source>
</evidence>
<evidence type="ECO:0000256" key="4">
    <source>
        <dbReference type="ARBA" id="ARBA00023136"/>
    </source>
</evidence>
<dbReference type="SUPFAM" id="SSF52091">
    <property type="entry name" value="SpoIIaa-like"/>
    <property type="match status" value="1"/>
</dbReference>
<comment type="caution">
    <text evidence="7">The sequence shown here is derived from an EMBL/GenBank/DDBJ whole genome shotgun (WGS) entry which is preliminary data.</text>
</comment>
<feature type="transmembrane region" description="Helical" evidence="5">
    <location>
        <begin position="251"/>
        <end position="271"/>
    </location>
</feature>
<dbReference type="Proteomes" id="UP000568050">
    <property type="component" value="Unassembled WGS sequence"/>
</dbReference>
<dbReference type="InterPro" id="IPR011547">
    <property type="entry name" value="SLC26A/SulP_dom"/>
</dbReference>
<evidence type="ECO:0000256" key="5">
    <source>
        <dbReference type="SAM" id="Phobius"/>
    </source>
</evidence>
<protein>
    <submittedName>
        <fullName evidence="7">SulP family sulfate permease</fullName>
    </submittedName>
</protein>
<comment type="subcellular location">
    <subcellularLocation>
        <location evidence="1">Membrane</location>
        <topology evidence="1">Multi-pass membrane protein</topology>
    </subcellularLocation>
</comment>
<feature type="transmembrane region" description="Helical" evidence="5">
    <location>
        <begin position="61"/>
        <end position="81"/>
    </location>
</feature>
<feature type="transmembrane region" description="Helical" evidence="5">
    <location>
        <begin position="212"/>
        <end position="231"/>
    </location>
</feature>
<feature type="domain" description="STAS" evidence="6">
    <location>
        <begin position="440"/>
        <end position="541"/>
    </location>
</feature>
<feature type="transmembrane region" description="Helical" evidence="5">
    <location>
        <begin position="183"/>
        <end position="200"/>
    </location>
</feature>
<evidence type="ECO:0000256" key="3">
    <source>
        <dbReference type="ARBA" id="ARBA00022989"/>
    </source>
</evidence>
<evidence type="ECO:0000313" key="9">
    <source>
        <dbReference type="Proteomes" id="UP000568050"/>
    </source>
</evidence>
<dbReference type="PANTHER" id="PTHR11814">
    <property type="entry name" value="SULFATE TRANSPORTER"/>
    <property type="match status" value="1"/>
</dbReference>
<accession>A0A839QWI6</accession>
<sequence length="562" mass="58814">MAERKRTSLLWGVERLLPKPADYRELPTSWPRDILAGITVGIVALPLALAFAISSGAAPEMGLITAIIAGFVAAVFGGSHVQVSGPTGAMVVILAPIAATHGMIALPIVAVMGGMIVIVAGFFRLGRTVSFIPWPVIEGFTLGIAVIIFMQQVPSALGVEPGPSLNALVAAIQSLSGVRPTDALLGLVCVAIVVASMTLLPKIHPRIPGSIIAIILVTIVVDLAGWNLARIGELPTSLPMPHAPPLDPDMLRSLIGPAFAVAALTAIESLLSARVASGMTTAGTYDGDRELVGQGLAGIASGLFGGMPATGAIARTAVSVRSGARTRVAAIVHALFLTAVVYFATDLVGRIPMVALAGVLMMTAVGMVDRRTAGDIIGTSRSDAFLFVVTALITVSFDLIWAVAIGIAIAAVFSLRAMSLNSVVHREELPGEAEPGDERIALIEFDGSLFFGIGDRILTSLDDVDEVDVVILRLSHLRFMDSSGARVLSELVKTFGRRRITVIVKGIQARHQRLTDRTGVLSSLQPDDYVIASMPDAVNQARQIVREREAERAAAAQEGAAV</sequence>
<feature type="transmembrane region" description="Helical" evidence="5">
    <location>
        <begin position="93"/>
        <end position="119"/>
    </location>
</feature>
<evidence type="ECO:0000313" key="7">
    <source>
        <dbReference type="EMBL" id="MBB3023998.1"/>
    </source>
</evidence>
<dbReference type="AlphaFoldDB" id="A0A839QWI6"/>
<dbReference type="GO" id="GO:0016020">
    <property type="term" value="C:membrane"/>
    <property type="evidence" value="ECO:0007669"/>
    <property type="project" value="UniProtKB-SubCell"/>
</dbReference>
<dbReference type="EMBL" id="JACHWP010000021">
    <property type="protein sequence ID" value="MBB3023998.1"/>
    <property type="molecule type" value="Genomic_DNA"/>
</dbReference>
<feature type="transmembrane region" description="Helical" evidence="5">
    <location>
        <begin position="384"/>
        <end position="413"/>
    </location>
</feature>
<name>A0A839QWI6_9MICO</name>
<feature type="transmembrane region" description="Helical" evidence="5">
    <location>
        <begin position="131"/>
        <end position="150"/>
    </location>
</feature>
<evidence type="ECO:0000256" key="2">
    <source>
        <dbReference type="ARBA" id="ARBA00022692"/>
    </source>
</evidence>
<evidence type="ECO:0000256" key="1">
    <source>
        <dbReference type="ARBA" id="ARBA00004141"/>
    </source>
</evidence>
<reference evidence="7 9" key="1">
    <citation type="submission" date="2020-08" db="EMBL/GenBank/DDBJ databases">
        <title>Sequencing the genomes of 1000 actinobacteria strains.</title>
        <authorList>
            <person name="Klenk H.-P."/>
        </authorList>
    </citation>
    <scope>NUCLEOTIDE SEQUENCE [LARGE SCALE GENOMIC DNA]</scope>
    <source>
        <strain evidence="7 9">DSM 23040</strain>
    </source>
</reference>
<dbReference type="CDD" id="cd07042">
    <property type="entry name" value="STAS_SulP_like_sulfate_transporter"/>
    <property type="match status" value="1"/>
</dbReference>
<dbReference type="Pfam" id="PF01740">
    <property type="entry name" value="STAS"/>
    <property type="match status" value="1"/>
</dbReference>
<dbReference type="RefSeq" id="WP_183377282.1">
    <property type="nucleotide sequence ID" value="NZ_CBCSFZ010000012.1"/>
</dbReference>
<feature type="transmembrane region" description="Helical" evidence="5">
    <location>
        <begin position="351"/>
        <end position="368"/>
    </location>
</feature>
<organism evidence="7 9">
    <name type="scientific">Helcobacillus massiliensis</name>
    <dbReference type="NCBI Taxonomy" id="521392"/>
    <lineage>
        <taxon>Bacteria</taxon>
        <taxon>Bacillati</taxon>
        <taxon>Actinomycetota</taxon>
        <taxon>Actinomycetes</taxon>
        <taxon>Micrococcales</taxon>
        <taxon>Dermabacteraceae</taxon>
        <taxon>Helcobacillus</taxon>
    </lineage>
</organism>
<dbReference type="EMBL" id="JACHWP010000026">
    <property type="protein sequence ID" value="MBB3024077.1"/>
    <property type="molecule type" value="Genomic_DNA"/>
</dbReference>
<dbReference type="GO" id="GO:0055085">
    <property type="term" value="P:transmembrane transport"/>
    <property type="evidence" value="ECO:0007669"/>
    <property type="project" value="InterPro"/>
</dbReference>
<keyword evidence="3 5" id="KW-1133">Transmembrane helix</keyword>
<dbReference type="InterPro" id="IPR001902">
    <property type="entry name" value="SLC26A/SulP_fam"/>
</dbReference>